<dbReference type="InterPro" id="IPR029464">
    <property type="entry name" value="HSDR_N"/>
</dbReference>
<dbReference type="GO" id="GO:0003677">
    <property type="term" value="F:DNA binding"/>
    <property type="evidence" value="ECO:0007669"/>
    <property type="project" value="InterPro"/>
</dbReference>
<accession>A0A1M4X462</accession>
<dbReference type="Gene3D" id="3.40.50.300">
    <property type="entry name" value="P-loop containing nucleotide triphosphate hydrolases"/>
    <property type="match status" value="2"/>
</dbReference>
<evidence type="ECO:0000259" key="1">
    <source>
        <dbReference type="PROSITE" id="PS51192"/>
    </source>
</evidence>
<dbReference type="GO" id="GO:0005829">
    <property type="term" value="C:cytosol"/>
    <property type="evidence" value="ECO:0007669"/>
    <property type="project" value="TreeGrafter"/>
</dbReference>
<dbReference type="InterPro" id="IPR050742">
    <property type="entry name" value="Helicase_Restrict-Modif_Enz"/>
</dbReference>
<proteinExistence type="predicted"/>
<dbReference type="InterPro" id="IPR006935">
    <property type="entry name" value="Helicase/UvrB_N"/>
</dbReference>
<dbReference type="Pfam" id="PF00271">
    <property type="entry name" value="Helicase_C"/>
    <property type="match status" value="1"/>
</dbReference>
<dbReference type="InterPro" id="IPR014001">
    <property type="entry name" value="Helicase_ATP-bd"/>
</dbReference>
<dbReference type="AlphaFoldDB" id="A0A1M4X462"/>
<dbReference type="STRING" id="1122206.SAMN02745753_00963"/>
<dbReference type="PANTHER" id="PTHR47396">
    <property type="entry name" value="TYPE I RESTRICTION ENZYME ECOKI R PROTEIN"/>
    <property type="match status" value="1"/>
</dbReference>
<dbReference type="SMART" id="SM00487">
    <property type="entry name" value="DEXDc"/>
    <property type="match status" value="1"/>
</dbReference>
<dbReference type="Proteomes" id="UP000184517">
    <property type="component" value="Unassembled WGS sequence"/>
</dbReference>
<dbReference type="InterPro" id="IPR027417">
    <property type="entry name" value="P-loop_NTPase"/>
</dbReference>
<dbReference type="InterPro" id="IPR013670">
    <property type="entry name" value="EcoEI_R_C_dom"/>
</dbReference>
<dbReference type="CDD" id="cd18032">
    <property type="entry name" value="DEXHc_RE_I_III_res"/>
    <property type="match status" value="1"/>
</dbReference>
<dbReference type="RefSeq" id="WP_072838592.1">
    <property type="nucleotide sequence ID" value="NZ_FQVF01000004.1"/>
</dbReference>
<evidence type="ECO:0000313" key="3">
    <source>
        <dbReference type="Proteomes" id="UP000184517"/>
    </source>
</evidence>
<dbReference type="Gene3D" id="3.90.1570.30">
    <property type="match status" value="1"/>
</dbReference>
<dbReference type="PANTHER" id="PTHR47396:SF1">
    <property type="entry name" value="ATP-DEPENDENT HELICASE IRC3-RELATED"/>
    <property type="match status" value="1"/>
</dbReference>
<keyword evidence="3" id="KW-1185">Reference proteome</keyword>
<gene>
    <name evidence="2" type="ORF">SAMN02745753_00963</name>
</gene>
<dbReference type="PROSITE" id="PS51192">
    <property type="entry name" value="HELICASE_ATP_BIND_1"/>
    <property type="match status" value="1"/>
</dbReference>
<dbReference type="Pfam" id="PF13588">
    <property type="entry name" value="HSDR_N_2"/>
    <property type="match status" value="1"/>
</dbReference>
<dbReference type="GO" id="GO:0006304">
    <property type="term" value="P:DNA modification"/>
    <property type="evidence" value="ECO:0007669"/>
    <property type="project" value="InterPro"/>
</dbReference>
<dbReference type="GO" id="GO:0016787">
    <property type="term" value="F:hydrolase activity"/>
    <property type="evidence" value="ECO:0007669"/>
    <property type="project" value="InterPro"/>
</dbReference>
<sequence length="881" mass="99848">MTRNESETRAELISPKLALDGWGVINPNASDPNVIDPTASDLSVIRREVEITAGRILGGGKRAANLKCDYVLEFKGRKLAAVEAKRENLSYTEGVRQAKDYAQRLQCRFAYATNGHEIYQIDMVTGEEKQVDRYLSPEEMWAAAFSGGNNNGVAEPEFTSTWRERFSQIPFEKKGDWQPRYYQENAINQALEAITQGKDRILLTLATGTGKTCIAFQITWKLFHSRWSLQAAKNPSKAKKRPRILFLADRNVLTKQAFNDFGAFGEDAVVRITPSEIKKAKGVPKNASIFMAIFQTLMTDSATNAASNGNVDSEEEQESEDFEQPLFTDTSACNFRHYPEDFFDFIIIDECHRGGANDESSWRDILNYFSPAVQLGLTATPKRTDNADSYKYFGEPVYSYTLKQGINDGFLTPFKVYPIVGTMDEYVYTPGDAVSFKGEPEPGRVYKEGDFNRIITIPKREEKRVQYWMDHINPKEKTIVFCATQEHAGQVRNYINQYAHAKKWTTNPNYCVRITANDGAAGENDLRTFCDNEKTIPTILTTSRKLSTGVDARNVRNIVLMRECKNMIEFKQIIGRGTRMYDGKSFFTIYDFVKAHHNFSDPEWDGEPLPPEGKIDAEPCDICHTNPCTCLCLDCGFNPCNCQIDTLDEPCDMCQQSPCQCSEGSDGPCQNCGNTPCSCATDDDDEPSKPEKIVITLTDGKTRQIQHMKSVLFMGANGDMLTAYQFIGEMFGDLPRFFRNEDELRNIWSDPTTREKLLTDLHEAGYDDEKLDNMKDIIDAKDSDVYDLLAYVAYARDTHTRKERVFNAKPSISKAFTYKQVEFIEFILDKYIEDGVQELAAKKMRSLVELKYNTISDAAAEFGSPAAIRDTFIGFQRYLYE</sequence>
<evidence type="ECO:0000313" key="2">
    <source>
        <dbReference type="EMBL" id="SHE88259.1"/>
    </source>
</evidence>
<dbReference type="OrthoDB" id="9804086at2"/>
<organism evidence="2 3">
    <name type="scientific">Marinomonas polaris DSM 16579</name>
    <dbReference type="NCBI Taxonomy" id="1122206"/>
    <lineage>
        <taxon>Bacteria</taxon>
        <taxon>Pseudomonadati</taxon>
        <taxon>Pseudomonadota</taxon>
        <taxon>Gammaproteobacteria</taxon>
        <taxon>Oceanospirillales</taxon>
        <taxon>Oceanospirillaceae</taxon>
        <taxon>Marinomonas</taxon>
    </lineage>
</organism>
<dbReference type="EMBL" id="FQVF01000004">
    <property type="protein sequence ID" value="SHE88259.1"/>
    <property type="molecule type" value="Genomic_DNA"/>
</dbReference>
<dbReference type="InterPro" id="IPR001650">
    <property type="entry name" value="Helicase_C-like"/>
</dbReference>
<protein>
    <submittedName>
        <fullName evidence="2">Type I restriction enzyme, R subunit</fullName>
    </submittedName>
</protein>
<dbReference type="SUPFAM" id="SSF52540">
    <property type="entry name" value="P-loop containing nucleoside triphosphate hydrolases"/>
    <property type="match status" value="2"/>
</dbReference>
<name>A0A1M4X462_9GAMM</name>
<dbReference type="Pfam" id="PF04851">
    <property type="entry name" value="ResIII"/>
    <property type="match status" value="1"/>
</dbReference>
<dbReference type="NCBIfam" id="NF046051">
    <property type="entry name" value="restrict_EcoAI"/>
    <property type="match status" value="1"/>
</dbReference>
<dbReference type="GO" id="GO:0005524">
    <property type="term" value="F:ATP binding"/>
    <property type="evidence" value="ECO:0007669"/>
    <property type="project" value="InterPro"/>
</dbReference>
<feature type="domain" description="Helicase ATP-binding" evidence="1">
    <location>
        <begin position="192"/>
        <end position="399"/>
    </location>
</feature>
<reference evidence="3" key="1">
    <citation type="submission" date="2016-11" db="EMBL/GenBank/DDBJ databases">
        <authorList>
            <person name="Varghese N."/>
            <person name="Submissions S."/>
        </authorList>
    </citation>
    <scope>NUCLEOTIDE SEQUENCE [LARGE SCALE GENOMIC DNA]</scope>
    <source>
        <strain evidence="3">DSM 16579</strain>
    </source>
</reference>
<dbReference type="Pfam" id="PF08463">
    <property type="entry name" value="EcoEI_R_C"/>
    <property type="match status" value="1"/>
</dbReference>